<evidence type="ECO:0000256" key="7">
    <source>
        <dbReference type="ARBA" id="ARBA00022967"/>
    </source>
</evidence>
<feature type="domain" description="AAA+ ATPase" evidence="13">
    <location>
        <begin position="163"/>
        <end position="412"/>
    </location>
</feature>
<reference evidence="14 15" key="1">
    <citation type="submission" date="2019-03" db="EMBL/GenBank/DDBJ databases">
        <title>Genomic features of bacteria from cold environments.</title>
        <authorList>
            <person name="Shen L."/>
        </authorList>
    </citation>
    <scope>NUCLEOTIDE SEQUENCE [LARGE SCALE GENOMIC DNA]</scope>
    <source>
        <strain evidence="15">T3246-1</strain>
    </source>
</reference>
<keyword evidence="10 12" id="KW-0139">CF(1)</keyword>
<dbReference type="Gene3D" id="2.40.10.170">
    <property type="match status" value="1"/>
</dbReference>
<dbReference type="CDD" id="cd18110">
    <property type="entry name" value="ATP-synt_F1_beta_C"/>
    <property type="match status" value="1"/>
</dbReference>
<keyword evidence="11 12" id="KW-0066">ATP synthesis</keyword>
<keyword evidence="9 12" id="KW-0472">Membrane</keyword>
<dbReference type="Pfam" id="PF00006">
    <property type="entry name" value="ATP-synt_ab"/>
    <property type="match status" value="1"/>
</dbReference>
<dbReference type="Pfam" id="PF22919">
    <property type="entry name" value="ATP-synt_VA_C"/>
    <property type="match status" value="1"/>
</dbReference>
<evidence type="ECO:0000256" key="9">
    <source>
        <dbReference type="ARBA" id="ARBA00023136"/>
    </source>
</evidence>
<dbReference type="HAMAP" id="MF_01347">
    <property type="entry name" value="ATP_synth_beta_bact"/>
    <property type="match status" value="1"/>
</dbReference>
<evidence type="ECO:0000259" key="13">
    <source>
        <dbReference type="SMART" id="SM00382"/>
    </source>
</evidence>
<comment type="caution">
    <text evidence="14">The sequence shown here is derived from an EMBL/GenBank/DDBJ whole genome shotgun (WGS) entry which is preliminary data.</text>
</comment>
<dbReference type="RefSeq" id="WP_133106954.1">
    <property type="nucleotide sequence ID" value="NZ_SMNA01000003.1"/>
</dbReference>
<dbReference type="Proteomes" id="UP000504882">
    <property type="component" value="Unassembled WGS sequence"/>
</dbReference>
<dbReference type="NCBIfam" id="TIGR01039">
    <property type="entry name" value="atpD"/>
    <property type="match status" value="1"/>
</dbReference>
<keyword evidence="3 12" id="KW-0813">Transport</keyword>
<keyword evidence="15" id="KW-1185">Reference proteome</keyword>
<dbReference type="InterPro" id="IPR024034">
    <property type="entry name" value="ATPase_F1/V1_b/a_C"/>
</dbReference>
<evidence type="ECO:0000313" key="14">
    <source>
        <dbReference type="EMBL" id="TDE96024.1"/>
    </source>
</evidence>
<dbReference type="InterPro" id="IPR027417">
    <property type="entry name" value="P-loop_NTPase"/>
</dbReference>
<feature type="binding site" evidence="12">
    <location>
        <begin position="171"/>
        <end position="178"/>
    </location>
    <ligand>
        <name>ATP</name>
        <dbReference type="ChEBI" id="CHEBI:30616"/>
    </ligand>
</feature>
<accession>A0ABY2E7K2</accession>
<dbReference type="InterPro" id="IPR004100">
    <property type="entry name" value="ATPase_F1/V1/A1_a/bsu_N"/>
</dbReference>
<gene>
    <name evidence="12 14" type="primary">atpD</name>
    <name evidence="14" type="ORF">EXU48_07220</name>
</gene>
<dbReference type="PANTHER" id="PTHR15184:SF71">
    <property type="entry name" value="ATP SYNTHASE SUBUNIT BETA, MITOCHONDRIAL"/>
    <property type="match status" value="1"/>
</dbReference>
<evidence type="ECO:0000256" key="12">
    <source>
        <dbReference type="HAMAP-Rule" id="MF_01347"/>
    </source>
</evidence>
<dbReference type="InterPro" id="IPR005722">
    <property type="entry name" value="ATP_synth_F1_bsu"/>
</dbReference>
<dbReference type="Pfam" id="PF02874">
    <property type="entry name" value="ATP-synt_ab_N"/>
    <property type="match status" value="1"/>
</dbReference>
<dbReference type="InterPro" id="IPR036121">
    <property type="entry name" value="ATPase_F1/V1/A1_a/bsu_N_sf"/>
</dbReference>
<dbReference type="PROSITE" id="PS00152">
    <property type="entry name" value="ATPASE_ALPHA_BETA"/>
    <property type="match status" value="1"/>
</dbReference>
<evidence type="ECO:0000256" key="6">
    <source>
        <dbReference type="ARBA" id="ARBA00022840"/>
    </source>
</evidence>
<dbReference type="Gene3D" id="3.40.50.300">
    <property type="entry name" value="P-loop containing nucleotide triphosphate hydrolases"/>
    <property type="match status" value="1"/>
</dbReference>
<dbReference type="InterPro" id="IPR000194">
    <property type="entry name" value="ATPase_F1/V1/A1_a/bsu_nucl-bd"/>
</dbReference>
<dbReference type="EC" id="7.1.2.2" evidence="12"/>
<evidence type="ECO:0000313" key="15">
    <source>
        <dbReference type="Proteomes" id="UP000504882"/>
    </source>
</evidence>
<name>A0ABY2E7K2_9MICO</name>
<keyword evidence="6 12" id="KW-0067">ATP-binding</keyword>
<dbReference type="InterPro" id="IPR055190">
    <property type="entry name" value="ATP-synt_VA_C"/>
</dbReference>
<evidence type="ECO:0000256" key="10">
    <source>
        <dbReference type="ARBA" id="ARBA00023196"/>
    </source>
</evidence>
<sequence>MTATATDTTAPGASGPGVGRIARVIGPVVDIEFPPDAIPEMYNALKTTLTLGDTTSEMTLEVAQHLGDNLVRAIALKPTDGLVRGGKVTDTGAAISVPVGDVTKGKVFNVIGEALNLPEGETLEVTERWPIHREPPAFDQLESKTQMFETGIKVIDLLTPYVQGGKIGLFGGAGVGKTVLIQEMIYRVAADHGGVSVFAGVGERTREGGDLIAEMEEAGVFDKTALVFGQMDEPPGTRLRVALSALTMAEYFRDVAKQDVLLFIDNIFRFTQAGSEVSTLLGRMPSAVGYQPNLADEMGQLQERITSTRGHSITSLQAIYVPADDYTDPAPATTFAHLDATTELSREIASRGLYPAVDPLASTSRILDPQYVGEEHYRVATQVKAILQKNKELQDIIAILGIDELSEEDKITVNRARRIQQFLSQNTYMAEKFTSVAGSTVPLSETIEAFGKITAGEYDHVSEQAFFNIGGLEDLERNWARIQSETN</sequence>
<evidence type="ECO:0000256" key="5">
    <source>
        <dbReference type="ARBA" id="ARBA00022741"/>
    </source>
</evidence>
<evidence type="ECO:0000256" key="1">
    <source>
        <dbReference type="ARBA" id="ARBA00004370"/>
    </source>
</evidence>
<protein>
    <recommendedName>
        <fullName evidence="12">ATP synthase subunit beta</fullName>
        <ecNumber evidence="12">7.1.2.2</ecNumber>
    </recommendedName>
    <alternativeName>
        <fullName evidence="12">ATP synthase F1 sector subunit beta</fullName>
    </alternativeName>
    <alternativeName>
        <fullName evidence="12">F-ATPase subunit beta</fullName>
    </alternativeName>
</protein>
<dbReference type="SUPFAM" id="SSF50615">
    <property type="entry name" value="N-terminal domain of alpha and beta subunits of F1 ATP synthase"/>
    <property type="match status" value="1"/>
</dbReference>
<dbReference type="SMART" id="SM00382">
    <property type="entry name" value="AAA"/>
    <property type="match status" value="1"/>
</dbReference>
<keyword evidence="4 12" id="KW-1003">Cell membrane</keyword>
<organism evidence="14 15">
    <name type="scientific">Occultella glacieicola</name>
    <dbReference type="NCBI Taxonomy" id="2518684"/>
    <lineage>
        <taxon>Bacteria</taxon>
        <taxon>Bacillati</taxon>
        <taxon>Actinomycetota</taxon>
        <taxon>Actinomycetes</taxon>
        <taxon>Micrococcales</taxon>
        <taxon>Ruaniaceae</taxon>
        <taxon>Occultella</taxon>
    </lineage>
</organism>
<keyword evidence="5 12" id="KW-0547">Nucleotide-binding</keyword>
<proteinExistence type="inferred from homology"/>
<evidence type="ECO:0000256" key="11">
    <source>
        <dbReference type="ARBA" id="ARBA00023310"/>
    </source>
</evidence>
<comment type="catalytic activity">
    <reaction evidence="12">
        <text>ATP + H2O + 4 H(+)(in) = ADP + phosphate + 5 H(+)(out)</text>
        <dbReference type="Rhea" id="RHEA:57720"/>
        <dbReference type="ChEBI" id="CHEBI:15377"/>
        <dbReference type="ChEBI" id="CHEBI:15378"/>
        <dbReference type="ChEBI" id="CHEBI:30616"/>
        <dbReference type="ChEBI" id="CHEBI:43474"/>
        <dbReference type="ChEBI" id="CHEBI:456216"/>
        <dbReference type="EC" id="7.1.2.2"/>
    </reaction>
</comment>
<keyword evidence="12" id="KW-0375">Hydrogen ion transport</keyword>
<evidence type="ECO:0000256" key="3">
    <source>
        <dbReference type="ARBA" id="ARBA00022448"/>
    </source>
</evidence>
<comment type="subcellular location">
    <subcellularLocation>
        <location evidence="12">Cell membrane</location>
        <topology evidence="12">Peripheral membrane protein</topology>
    </subcellularLocation>
    <subcellularLocation>
        <location evidence="1">Membrane</location>
    </subcellularLocation>
</comment>
<keyword evidence="8 12" id="KW-0406">Ion transport</keyword>
<evidence type="ECO:0000256" key="2">
    <source>
        <dbReference type="ARBA" id="ARBA00008936"/>
    </source>
</evidence>
<comment type="similarity">
    <text evidence="2 12">Belongs to the ATPase alpha/beta chains family.</text>
</comment>
<dbReference type="InterPro" id="IPR020003">
    <property type="entry name" value="ATPase_a/bsu_AS"/>
</dbReference>
<dbReference type="InterPro" id="IPR003593">
    <property type="entry name" value="AAA+_ATPase"/>
</dbReference>
<keyword evidence="7 12" id="KW-1278">Translocase</keyword>
<evidence type="ECO:0000256" key="8">
    <source>
        <dbReference type="ARBA" id="ARBA00023065"/>
    </source>
</evidence>
<dbReference type="InterPro" id="IPR050053">
    <property type="entry name" value="ATPase_alpha/beta_chains"/>
</dbReference>
<dbReference type="CDD" id="cd18115">
    <property type="entry name" value="ATP-synt_F1_beta_N"/>
    <property type="match status" value="1"/>
</dbReference>
<dbReference type="SUPFAM" id="SSF47917">
    <property type="entry name" value="C-terminal domain of alpha and beta subunits of F1 ATP synthase"/>
    <property type="match status" value="1"/>
</dbReference>
<comment type="function">
    <text evidence="12">Produces ATP from ADP in the presence of a proton gradient across the membrane. The catalytic sites are hosted primarily by the beta subunits.</text>
</comment>
<dbReference type="PANTHER" id="PTHR15184">
    <property type="entry name" value="ATP SYNTHASE"/>
    <property type="match status" value="1"/>
</dbReference>
<evidence type="ECO:0000256" key="4">
    <source>
        <dbReference type="ARBA" id="ARBA00022475"/>
    </source>
</evidence>
<dbReference type="SUPFAM" id="SSF52540">
    <property type="entry name" value="P-loop containing nucleoside triphosphate hydrolases"/>
    <property type="match status" value="1"/>
</dbReference>
<dbReference type="EMBL" id="SMNA01000003">
    <property type="protein sequence ID" value="TDE96024.1"/>
    <property type="molecule type" value="Genomic_DNA"/>
</dbReference>
<dbReference type="CDD" id="cd01133">
    <property type="entry name" value="F1-ATPase_beta_CD"/>
    <property type="match status" value="1"/>
</dbReference>
<dbReference type="Gene3D" id="1.10.1140.10">
    <property type="entry name" value="Bovine Mitochondrial F1-atpase, Atp Synthase Beta Chain, Chain D, domain 3"/>
    <property type="match status" value="1"/>
</dbReference>